<dbReference type="Proteomes" id="UP001062846">
    <property type="component" value="Chromosome 4"/>
</dbReference>
<evidence type="ECO:0000313" key="2">
    <source>
        <dbReference type="Proteomes" id="UP001062846"/>
    </source>
</evidence>
<accession>A0ACC0P2Z5</accession>
<comment type="caution">
    <text evidence="1">The sequence shown here is derived from an EMBL/GenBank/DDBJ whole genome shotgun (WGS) entry which is preliminary data.</text>
</comment>
<sequence>MEEGMGIFRANDEWLNIDSMSVDEDKPEWDPTSNEWQIIKEDDPLDYVTVPLLFMEYEQDVAYDRASPRPFGQPSENLENLCGDGEFYPQNYIMNDLLPKPVIHIPNKPCVLVIQGLWEDDDAINLWVGEEEWTVEKAALEEGIIGDDLWAWETVGELGEALNAAWLDKG</sequence>
<dbReference type="EMBL" id="CM046391">
    <property type="protein sequence ID" value="KAI8559870.1"/>
    <property type="molecule type" value="Genomic_DNA"/>
</dbReference>
<reference evidence="1" key="1">
    <citation type="submission" date="2022-02" db="EMBL/GenBank/DDBJ databases">
        <title>Plant Genome Project.</title>
        <authorList>
            <person name="Zhang R.-G."/>
        </authorList>
    </citation>
    <scope>NUCLEOTIDE SEQUENCE</scope>
    <source>
        <strain evidence="1">AT1</strain>
    </source>
</reference>
<keyword evidence="2" id="KW-1185">Reference proteome</keyword>
<gene>
    <name evidence="1" type="ORF">RHMOL_Rhmol04G0209000</name>
</gene>
<proteinExistence type="predicted"/>
<organism evidence="1 2">
    <name type="scientific">Rhododendron molle</name>
    <name type="common">Chinese azalea</name>
    <name type="synonym">Azalea mollis</name>
    <dbReference type="NCBI Taxonomy" id="49168"/>
    <lineage>
        <taxon>Eukaryota</taxon>
        <taxon>Viridiplantae</taxon>
        <taxon>Streptophyta</taxon>
        <taxon>Embryophyta</taxon>
        <taxon>Tracheophyta</taxon>
        <taxon>Spermatophyta</taxon>
        <taxon>Magnoliopsida</taxon>
        <taxon>eudicotyledons</taxon>
        <taxon>Gunneridae</taxon>
        <taxon>Pentapetalae</taxon>
        <taxon>asterids</taxon>
        <taxon>Ericales</taxon>
        <taxon>Ericaceae</taxon>
        <taxon>Ericoideae</taxon>
        <taxon>Rhodoreae</taxon>
        <taxon>Rhododendron</taxon>
    </lineage>
</organism>
<name>A0ACC0P2Z5_RHOML</name>
<protein>
    <submittedName>
        <fullName evidence="1">Uncharacterized protein</fullName>
    </submittedName>
</protein>
<evidence type="ECO:0000313" key="1">
    <source>
        <dbReference type="EMBL" id="KAI8559870.1"/>
    </source>
</evidence>